<proteinExistence type="predicted"/>
<dbReference type="Proteomes" id="UP000325313">
    <property type="component" value="Unassembled WGS sequence"/>
</dbReference>
<sequence>MNAEAEHRLPSDLFGSTFCSTVQSAIERLLVEGTRHGVDLKASDKLLARNTELLSQDPSNSTLQAEQLRRRTARDESVKLIEELALGIAQDLRQKFIQFSVSSSSSSTTRHPHHHQHEDGPSSSFLGQPERPGNPQPGNSIHQQQPPAEPVQDSIVVLANDIKVLHKRIGKHSHEIERIDCEHQVAIDVLQRQIGLQKEAIQAIRQSIPGPSDRPTHPRPTSNDGSPEKNRAIDSTGDADQSAASPEQRVEDLRAELDRMDARVNELTSSIQTILTKEIPANLHQSVELMQQDVNATVHTSLLHAHHKLAQHIRELILRFEPRIAALERCAARIDHSLPDHLILFPTPPTAANSSPPSNPSRLLHRRSSVLSPNHKLVSENESETCNQQ</sequence>
<name>A0A5B0QGE9_PUCGR</name>
<feature type="compositionally biased region" description="Polar residues" evidence="1">
    <location>
        <begin position="136"/>
        <end position="146"/>
    </location>
</feature>
<protein>
    <submittedName>
        <fullName evidence="2">Uncharacterized protein</fullName>
    </submittedName>
</protein>
<reference evidence="2 3" key="1">
    <citation type="submission" date="2019-05" db="EMBL/GenBank/DDBJ databases">
        <title>Emergence of the Ug99 lineage of the wheat stem rust pathogen through somatic hybridization.</title>
        <authorList>
            <person name="Li F."/>
            <person name="Upadhyaya N.M."/>
            <person name="Sperschneider J."/>
            <person name="Matny O."/>
            <person name="Nguyen-Phuc H."/>
            <person name="Mago R."/>
            <person name="Raley C."/>
            <person name="Miller M.E."/>
            <person name="Silverstein K.A.T."/>
            <person name="Henningsen E."/>
            <person name="Hirsch C.D."/>
            <person name="Visser B."/>
            <person name="Pretorius Z.A."/>
            <person name="Steffenson B.J."/>
            <person name="Schwessinger B."/>
            <person name="Dodds P.N."/>
            <person name="Figueroa M."/>
        </authorList>
    </citation>
    <scope>NUCLEOTIDE SEQUENCE [LARGE SCALE GENOMIC DNA]</scope>
    <source>
        <strain evidence="2 3">Ug99</strain>
    </source>
</reference>
<feature type="region of interest" description="Disordered" evidence="1">
    <location>
        <begin position="206"/>
        <end position="248"/>
    </location>
</feature>
<evidence type="ECO:0000313" key="3">
    <source>
        <dbReference type="Proteomes" id="UP000325313"/>
    </source>
</evidence>
<feature type="compositionally biased region" description="Low complexity" evidence="1">
    <location>
        <begin position="350"/>
        <end position="362"/>
    </location>
</feature>
<organism evidence="2 3">
    <name type="scientific">Puccinia graminis f. sp. tritici</name>
    <dbReference type="NCBI Taxonomy" id="56615"/>
    <lineage>
        <taxon>Eukaryota</taxon>
        <taxon>Fungi</taxon>
        <taxon>Dikarya</taxon>
        <taxon>Basidiomycota</taxon>
        <taxon>Pucciniomycotina</taxon>
        <taxon>Pucciniomycetes</taxon>
        <taxon>Pucciniales</taxon>
        <taxon>Pucciniaceae</taxon>
        <taxon>Puccinia</taxon>
    </lineage>
</organism>
<dbReference type="AlphaFoldDB" id="A0A5B0QGE9"/>
<accession>A0A5B0QGE9</accession>
<feature type="region of interest" description="Disordered" evidence="1">
    <location>
        <begin position="347"/>
        <end position="389"/>
    </location>
</feature>
<dbReference type="EMBL" id="VDEP01000280">
    <property type="protein sequence ID" value="KAA1112241.1"/>
    <property type="molecule type" value="Genomic_DNA"/>
</dbReference>
<evidence type="ECO:0000256" key="1">
    <source>
        <dbReference type="SAM" id="MobiDB-lite"/>
    </source>
</evidence>
<feature type="region of interest" description="Disordered" evidence="1">
    <location>
        <begin position="103"/>
        <end position="150"/>
    </location>
</feature>
<comment type="caution">
    <text evidence="2">The sequence shown here is derived from an EMBL/GenBank/DDBJ whole genome shotgun (WGS) entry which is preliminary data.</text>
</comment>
<gene>
    <name evidence="2" type="ORF">PGTUg99_009711</name>
</gene>
<evidence type="ECO:0000313" key="2">
    <source>
        <dbReference type="EMBL" id="KAA1112241.1"/>
    </source>
</evidence>